<protein>
    <recommendedName>
        <fullName evidence="8">DNA 3'-5' helicase</fullName>
        <ecNumber evidence="8">5.6.2.4</ecNumber>
    </recommendedName>
</protein>
<feature type="region of interest" description="Disordered" evidence="11">
    <location>
        <begin position="636"/>
        <end position="655"/>
    </location>
</feature>
<dbReference type="PROSITE" id="PS51217">
    <property type="entry name" value="UVRD_HELICASE_CTER"/>
    <property type="match status" value="1"/>
</dbReference>
<dbReference type="EMBL" id="CP014230">
    <property type="protein sequence ID" value="AMD91953.1"/>
    <property type="molecule type" value="Genomic_DNA"/>
</dbReference>
<comment type="catalytic activity">
    <reaction evidence="7">
        <text>Couples ATP hydrolysis with the unwinding of duplex DNA by translocating in the 3'-5' direction.</text>
        <dbReference type="EC" id="5.6.2.4"/>
    </reaction>
</comment>
<dbReference type="Proteomes" id="UP000063964">
    <property type="component" value="Chromosome"/>
</dbReference>
<dbReference type="AlphaFoldDB" id="A0A109W5G8"/>
<dbReference type="KEGG" id="doa:AXF15_01705"/>
<evidence type="ECO:0000256" key="4">
    <source>
        <dbReference type="ARBA" id="ARBA00022806"/>
    </source>
</evidence>
<keyword evidence="4 10" id="KW-0347">Helicase</keyword>
<dbReference type="PROSITE" id="PS51198">
    <property type="entry name" value="UVRD_HELICASE_ATP_BIND"/>
    <property type="match status" value="1"/>
</dbReference>
<evidence type="ECO:0000256" key="1">
    <source>
        <dbReference type="ARBA" id="ARBA00009922"/>
    </source>
</evidence>
<keyword evidence="6" id="KW-0413">Isomerase</keyword>
<dbReference type="PANTHER" id="PTHR11070:SF3">
    <property type="entry name" value="DNA 3'-5' HELICASE"/>
    <property type="match status" value="1"/>
</dbReference>
<evidence type="ECO:0000256" key="6">
    <source>
        <dbReference type="ARBA" id="ARBA00023235"/>
    </source>
</evidence>
<dbReference type="InterPro" id="IPR014016">
    <property type="entry name" value="UvrD-like_ATP-bd"/>
</dbReference>
<organism evidence="14 15">
    <name type="scientific">Desulfomicrobium orale DSM 12838</name>
    <dbReference type="NCBI Taxonomy" id="888061"/>
    <lineage>
        <taxon>Bacteria</taxon>
        <taxon>Pseudomonadati</taxon>
        <taxon>Thermodesulfobacteriota</taxon>
        <taxon>Desulfovibrionia</taxon>
        <taxon>Desulfovibrionales</taxon>
        <taxon>Desulfomicrobiaceae</taxon>
        <taxon>Desulfomicrobium</taxon>
    </lineage>
</organism>
<dbReference type="GO" id="GO:0043138">
    <property type="term" value="F:3'-5' DNA helicase activity"/>
    <property type="evidence" value="ECO:0007669"/>
    <property type="project" value="UniProtKB-EC"/>
</dbReference>
<dbReference type="GO" id="GO:0005524">
    <property type="term" value="F:ATP binding"/>
    <property type="evidence" value="ECO:0007669"/>
    <property type="project" value="UniProtKB-UniRule"/>
</dbReference>
<dbReference type="InterPro" id="IPR013986">
    <property type="entry name" value="DExx_box_DNA_helicase_dom_sf"/>
</dbReference>
<comment type="catalytic activity">
    <reaction evidence="9">
        <text>ATP + H2O = ADP + phosphate + H(+)</text>
        <dbReference type="Rhea" id="RHEA:13065"/>
        <dbReference type="ChEBI" id="CHEBI:15377"/>
        <dbReference type="ChEBI" id="CHEBI:15378"/>
        <dbReference type="ChEBI" id="CHEBI:30616"/>
        <dbReference type="ChEBI" id="CHEBI:43474"/>
        <dbReference type="ChEBI" id="CHEBI:456216"/>
        <dbReference type="EC" id="5.6.2.4"/>
    </reaction>
</comment>
<keyword evidence="15" id="KW-1185">Reference proteome</keyword>
<feature type="binding site" evidence="10">
    <location>
        <begin position="27"/>
        <end position="34"/>
    </location>
    <ligand>
        <name>ATP</name>
        <dbReference type="ChEBI" id="CHEBI:30616"/>
    </ligand>
</feature>
<dbReference type="PANTHER" id="PTHR11070">
    <property type="entry name" value="UVRD / RECB / PCRA DNA HELICASE FAMILY MEMBER"/>
    <property type="match status" value="1"/>
</dbReference>
<gene>
    <name evidence="14" type="ORF">AXF15_01705</name>
</gene>
<evidence type="ECO:0000313" key="15">
    <source>
        <dbReference type="Proteomes" id="UP000063964"/>
    </source>
</evidence>
<dbReference type="GO" id="GO:0016887">
    <property type="term" value="F:ATP hydrolysis activity"/>
    <property type="evidence" value="ECO:0007669"/>
    <property type="project" value="RHEA"/>
</dbReference>
<dbReference type="GO" id="GO:0003677">
    <property type="term" value="F:DNA binding"/>
    <property type="evidence" value="ECO:0007669"/>
    <property type="project" value="InterPro"/>
</dbReference>
<dbReference type="CDD" id="cd17932">
    <property type="entry name" value="DEXQc_UvrD"/>
    <property type="match status" value="1"/>
</dbReference>
<reference evidence="15" key="1">
    <citation type="submission" date="2016-02" db="EMBL/GenBank/DDBJ databases">
        <authorList>
            <person name="Holder M.E."/>
            <person name="Ajami N.J."/>
            <person name="Petrosino J.F."/>
        </authorList>
    </citation>
    <scope>NUCLEOTIDE SEQUENCE [LARGE SCALE GENOMIC DNA]</scope>
    <source>
        <strain evidence="15">DSM 12838</strain>
    </source>
</reference>
<keyword evidence="2 10" id="KW-0547">Nucleotide-binding</keyword>
<evidence type="ECO:0000259" key="13">
    <source>
        <dbReference type="PROSITE" id="PS51217"/>
    </source>
</evidence>
<evidence type="ECO:0000256" key="9">
    <source>
        <dbReference type="ARBA" id="ARBA00048988"/>
    </source>
</evidence>
<sequence>MLDYQNDLNPAQYEAVSTLDGPVLVIAGAGSGKTRTVVYRLAHLVERGVSPAEILLLTFTRKASAEMLHRAGALLGHQNLGAVRGSTFHGFAFSLLKQYAGLLGFERGVSIMDRSDAEDMLGEARDRLRIGRGDRKFPKRGTILSLISKSRNKELPLEQILRREAYHLGAYAEDMARLDEEYTRMKRECGLLDYDDLLFMLERLLTDFPHVRQAVTSSISHIMVDEYQDTNLVQARLTGLLAPPDQDRPNILAVGDDAQSIYAFRGADVRNILNFPNLFPETRIIKLEQNYRSTQPILELTNAILDGFRDKFGKKLFSDRQDSRLPEYIQPFSDRSQARLVTAKIAELSREYPLDQIAVLFRAGYQSYHVEVELNKIGLPFRKYGGIKFSEAAHIKDVLACLRLSLNAADLPAWQRMLGNIPGIGPKSAQKIHHAVMVNDQNFLRAQCSKKPALTELLGVLDTLRAQVMKPATAIGFILEYYTPVLREKFSDDYPRREAGLEELAQIALGYEDTASFLGDLSLDSPDAEEARGPAVTLSTVHSAKGLEWEAVLVIDLVEDRFPSRHALGDSEAFEEERRLLYVACTRARAHLSLFSPETLYSREASTSMPARPSSFLQDIPPHLFTRYREQFTGGLAPQSAPIRTGTGRTDSFPDAADLNISAPDGEYASAPRQTGQTPVQGTFCRHKIFGRGKVIARVEPNKYKINFPGFGLKLIIEDFVELE</sequence>
<comment type="similarity">
    <text evidence="1">Belongs to the helicase family. UvrD subfamily.</text>
</comment>
<dbReference type="STRING" id="888061.AXF15_01705"/>
<evidence type="ECO:0000259" key="12">
    <source>
        <dbReference type="PROSITE" id="PS51198"/>
    </source>
</evidence>
<evidence type="ECO:0000256" key="2">
    <source>
        <dbReference type="ARBA" id="ARBA00022741"/>
    </source>
</evidence>
<evidence type="ECO:0000313" key="14">
    <source>
        <dbReference type="EMBL" id="AMD91953.1"/>
    </source>
</evidence>
<keyword evidence="5 10" id="KW-0067">ATP-binding</keyword>
<accession>A0A109W5G8</accession>
<name>A0A109W5G8_9BACT</name>
<evidence type="ECO:0000256" key="10">
    <source>
        <dbReference type="PROSITE-ProRule" id="PRU00560"/>
    </source>
</evidence>
<dbReference type="EC" id="5.6.2.4" evidence="8"/>
<dbReference type="Gene3D" id="3.40.50.300">
    <property type="entry name" value="P-loop containing nucleotide triphosphate hydrolases"/>
    <property type="match status" value="2"/>
</dbReference>
<feature type="domain" description="UvrD-like helicase ATP-binding" evidence="12">
    <location>
        <begin position="6"/>
        <end position="294"/>
    </location>
</feature>
<dbReference type="CDD" id="cd18807">
    <property type="entry name" value="SF1_C_UvrD"/>
    <property type="match status" value="1"/>
</dbReference>
<dbReference type="InterPro" id="IPR027417">
    <property type="entry name" value="P-loop_NTPase"/>
</dbReference>
<evidence type="ECO:0000256" key="8">
    <source>
        <dbReference type="ARBA" id="ARBA00034808"/>
    </source>
</evidence>
<dbReference type="GO" id="GO:0000725">
    <property type="term" value="P:recombinational repair"/>
    <property type="evidence" value="ECO:0007669"/>
    <property type="project" value="TreeGrafter"/>
</dbReference>
<evidence type="ECO:0000256" key="11">
    <source>
        <dbReference type="SAM" id="MobiDB-lite"/>
    </source>
</evidence>
<evidence type="ECO:0000256" key="3">
    <source>
        <dbReference type="ARBA" id="ARBA00022801"/>
    </source>
</evidence>
<dbReference type="SUPFAM" id="SSF52540">
    <property type="entry name" value="P-loop containing nucleoside triphosphate hydrolases"/>
    <property type="match status" value="1"/>
</dbReference>
<dbReference type="InterPro" id="IPR000212">
    <property type="entry name" value="DNA_helicase_UvrD/REP"/>
</dbReference>
<feature type="domain" description="UvrD-like helicase C-terminal" evidence="13">
    <location>
        <begin position="295"/>
        <end position="546"/>
    </location>
</feature>
<evidence type="ECO:0000256" key="7">
    <source>
        <dbReference type="ARBA" id="ARBA00034617"/>
    </source>
</evidence>
<dbReference type="Gene3D" id="1.10.10.160">
    <property type="match status" value="1"/>
</dbReference>
<keyword evidence="3 10" id="KW-0378">Hydrolase</keyword>
<dbReference type="Pfam" id="PF13361">
    <property type="entry name" value="UvrD_C"/>
    <property type="match status" value="1"/>
</dbReference>
<dbReference type="GO" id="GO:0005829">
    <property type="term" value="C:cytosol"/>
    <property type="evidence" value="ECO:0007669"/>
    <property type="project" value="TreeGrafter"/>
</dbReference>
<proteinExistence type="inferred from homology"/>
<dbReference type="Pfam" id="PF00580">
    <property type="entry name" value="UvrD-helicase"/>
    <property type="match status" value="1"/>
</dbReference>
<dbReference type="InterPro" id="IPR014017">
    <property type="entry name" value="DNA_helicase_UvrD-like_C"/>
</dbReference>
<dbReference type="OrthoDB" id="9810135at2"/>
<dbReference type="Gene3D" id="1.10.486.10">
    <property type="entry name" value="PCRA, domain 4"/>
    <property type="match status" value="1"/>
</dbReference>
<dbReference type="RefSeq" id="WP_066602466.1">
    <property type="nucleotide sequence ID" value="NZ_CP014230.1"/>
</dbReference>
<evidence type="ECO:0000256" key="5">
    <source>
        <dbReference type="ARBA" id="ARBA00022840"/>
    </source>
</evidence>